<evidence type="ECO:0000256" key="3">
    <source>
        <dbReference type="ARBA" id="ARBA00022538"/>
    </source>
</evidence>
<keyword evidence="8 13" id="KW-1133">Transmembrane helix</keyword>
<dbReference type="Proteomes" id="UP000037460">
    <property type="component" value="Unassembled WGS sequence"/>
</dbReference>
<dbReference type="AlphaFoldDB" id="A0A0M0JJ36"/>
<keyword evidence="9" id="KW-0406">Ion transport</keyword>
<dbReference type="Gene3D" id="2.60.120.10">
    <property type="entry name" value="Jelly Rolls"/>
    <property type="match status" value="1"/>
</dbReference>
<evidence type="ECO:0000256" key="1">
    <source>
        <dbReference type="ARBA" id="ARBA00004141"/>
    </source>
</evidence>
<dbReference type="SUPFAM" id="SSF81324">
    <property type="entry name" value="Voltage-gated potassium channels"/>
    <property type="match status" value="1"/>
</dbReference>
<dbReference type="GO" id="GO:0034702">
    <property type="term" value="C:monoatomic ion channel complex"/>
    <property type="evidence" value="ECO:0007669"/>
    <property type="project" value="UniProtKB-KW"/>
</dbReference>
<dbReference type="SUPFAM" id="SSF51206">
    <property type="entry name" value="cAMP-binding domain-like"/>
    <property type="match status" value="1"/>
</dbReference>
<dbReference type="PANTHER" id="PTHR10217">
    <property type="entry name" value="VOLTAGE AND LIGAND GATED POTASSIUM CHANNEL"/>
    <property type="match status" value="1"/>
</dbReference>
<evidence type="ECO:0000256" key="11">
    <source>
        <dbReference type="ARBA" id="ARBA00023303"/>
    </source>
</evidence>
<dbReference type="GO" id="GO:0042391">
    <property type="term" value="P:regulation of membrane potential"/>
    <property type="evidence" value="ECO:0007669"/>
    <property type="project" value="TreeGrafter"/>
</dbReference>
<dbReference type="Pfam" id="PF00027">
    <property type="entry name" value="cNMP_binding"/>
    <property type="match status" value="1"/>
</dbReference>
<feature type="transmembrane region" description="Helical" evidence="13">
    <location>
        <begin position="282"/>
        <end position="300"/>
    </location>
</feature>
<dbReference type="GO" id="GO:0005886">
    <property type="term" value="C:plasma membrane"/>
    <property type="evidence" value="ECO:0007669"/>
    <property type="project" value="TreeGrafter"/>
</dbReference>
<dbReference type="InterPro" id="IPR014710">
    <property type="entry name" value="RmlC-like_jellyroll"/>
</dbReference>
<evidence type="ECO:0000256" key="8">
    <source>
        <dbReference type="ARBA" id="ARBA00022989"/>
    </source>
</evidence>
<gene>
    <name evidence="15" type="ORF">Ctob_012495</name>
</gene>
<evidence type="ECO:0000259" key="14">
    <source>
        <dbReference type="PROSITE" id="PS50042"/>
    </source>
</evidence>
<evidence type="ECO:0000256" key="9">
    <source>
        <dbReference type="ARBA" id="ARBA00023065"/>
    </source>
</evidence>
<dbReference type="EMBL" id="JWZX01002864">
    <property type="protein sequence ID" value="KOO26352.1"/>
    <property type="molecule type" value="Genomic_DNA"/>
</dbReference>
<keyword evidence="5" id="KW-0631">Potassium channel</keyword>
<dbReference type="Gene3D" id="1.10.287.630">
    <property type="entry name" value="Helix hairpin bin"/>
    <property type="match status" value="1"/>
</dbReference>
<feature type="compositionally biased region" description="Acidic residues" evidence="12">
    <location>
        <begin position="155"/>
        <end position="166"/>
    </location>
</feature>
<feature type="region of interest" description="Disordered" evidence="12">
    <location>
        <begin position="150"/>
        <end position="169"/>
    </location>
</feature>
<evidence type="ECO:0000256" key="12">
    <source>
        <dbReference type="SAM" id="MobiDB-lite"/>
    </source>
</evidence>
<keyword evidence="4 13" id="KW-0812">Transmembrane</keyword>
<feature type="transmembrane region" description="Helical" evidence="13">
    <location>
        <begin position="416"/>
        <end position="433"/>
    </location>
</feature>
<name>A0A0M0JJ36_9EUKA</name>
<feature type="transmembrane region" description="Helical" evidence="13">
    <location>
        <begin position="190"/>
        <end position="212"/>
    </location>
</feature>
<feature type="region of interest" description="Disordered" evidence="12">
    <location>
        <begin position="798"/>
        <end position="833"/>
    </location>
</feature>
<evidence type="ECO:0000256" key="2">
    <source>
        <dbReference type="ARBA" id="ARBA00022448"/>
    </source>
</evidence>
<feature type="transmembrane region" description="Helical" evidence="13">
    <location>
        <begin position="334"/>
        <end position="355"/>
    </location>
</feature>
<dbReference type="InterPro" id="IPR003938">
    <property type="entry name" value="K_chnl_volt-dep_EAG/ELK/ERG"/>
</dbReference>
<keyword evidence="2" id="KW-0813">Transport</keyword>
<feature type="region of interest" description="Disordered" evidence="12">
    <location>
        <begin position="1"/>
        <end position="86"/>
    </location>
</feature>
<organism evidence="15 16">
    <name type="scientific">Chrysochromulina tobinii</name>
    <dbReference type="NCBI Taxonomy" id="1460289"/>
    <lineage>
        <taxon>Eukaryota</taxon>
        <taxon>Haptista</taxon>
        <taxon>Haptophyta</taxon>
        <taxon>Prymnesiophyceae</taxon>
        <taxon>Prymnesiales</taxon>
        <taxon>Chrysochromulinaceae</taxon>
        <taxon>Chrysochromulina</taxon>
    </lineage>
</organism>
<keyword evidence="16" id="KW-1185">Reference proteome</keyword>
<dbReference type="InterPro" id="IPR000595">
    <property type="entry name" value="cNMP-bd_dom"/>
</dbReference>
<sequence length="833" mass="93684">MPQSPSATSSSSGYATPSRRNSAILRDLLDSRADNTQYHPLARSPQRQDASEPLIPSPPKVPPPAPQFLTKSSSKKRAPNTPLHNDTTRRYQEAYDEMHDILSALHVAQVDLPGNPWRQVKCWDHLGYFWKHMFRAIYVCIVPASSRQFGKSSDELDDGTEYETDSEGAPHERELRSRCLVLPTSFWREWWDLLLLALIMYSAFTVPLRVCFSADATGYWLGFEIIISIIFVLDIVANFNTVFFDPIKGKWVLSRRRIAKRYSESWLWLDLPGSVPVELIDVAWYGAAGHSGALGLLRMLRLFRLLRLLRLLKIDEYVEVLENATDMNLRFTRIIFMVLKVLFLAHVLGCFWFGMHMINSGDPEVPTWARVYDDGRAVQDDTPLEVQYIYSIYWAVTTLTTVGYGDVVPVNDSERTFGVGSMLVSALVFGYMMSNMSSLVAAMDRTQAIVEEKFDQVKEGLAVRFKKHYKFYYQKKSAFDELALLDGLSPSLRNEVTSFVLRMTLGNLPLFKDLTPEFQMDVFPLIRNVSYVKGEVVFKRGEPSRALFFLLSGEVLVYTSACVVPIAKYTPIAEITLMRDSSNVEVMRTVFNGCLGESVLTGRRRSVTMVASGPTEMLLLTKQGILDLFDKNYKSARSLVEMVKVTMDKKDRLSMVMMRFMISMQHRGSTSWAALIVQKRWRKFLKISLFQGGSIMARCAAGSTVPSSYVSSPWTQVRRQDESETRETTTAEENGKVGPFESPIESPIWGDIRKARSPVADSREKMPTMPTAATLAAIQQAEARVSALLAELKAGLAAGPGNAASQPEDSPTSPRRILISPPSPSRSSSTKPL</sequence>
<dbReference type="GO" id="GO:0005249">
    <property type="term" value="F:voltage-gated potassium channel activity"/>
    <property type="evidence" value="ECO:0007669"/>
    <property type="project" value="InterPro"/>
</dbReference>
<evidence type="ECO:0000256" key="6">
    <source>
        <dbReference type="ARBA" id="ARBA00022882"/>
    </source>
</evidence>
<evidence type="ECO:0000256" key="10">
    <source>
        <dbReference type="ARBA" id="ARBA00023136"/>
    </source>
</evidence>
<dbReference type="PRINTS" id="PR01463">
    <property type="entry name" value="EAGCHANLFMLY"/>
</dbReference>
<comment type="subcellular location">
    <subcellularLocation>
        <location evidence="1">Membrane</location>
        <topology evidence="1">Multi-pass membrane protein</topology>
    </subcellularLocation>
</comment>
<evidence type="ECO:0000256" key="4">
    <source>
        <dbReference type="ARBA" id="ARBA00022692"/>
    </source>
</evidence>
<dbReference type="InterPro" id="IPR018490">
    <property type="entry name" value="cNMP-bd_dom_sf"/>
</dbReference>
<dbReference type="SMART" id="SM00100">
    <property type="entry name" value="cNMP"/>
    <property type="match status" value="1"/>
</dbReference>
<feature type="compositionally biased region" description="Low complexity" evidence="12">
    <location>
        <begin position="810"/>
        <end position="833"/>
    </location>
</feature>
<evidence type="ECO:0000313" key="15">
    <source>
        <dbReference type="EMBL" id="KOO26352.1"/>
    </source>
</evidence>
<evidence type="ECO:0000256" key="5">
    <source>
        <dbReference type="ARBA" id="ARBA00022826"/>
    </source>
</evidence>
<feature type="domain" description="Cyclic nucleotide-binding" evidence="14">
    <location>
        <begin position="510"/>
        <end position="629"/>
    </location>
</feature>
<dbReference type="OrthoDB" id="447251at2759"/>
<dbReference type="PANTHER" id="PTHR10217:SF435">
    <property type="entry name" value="POTASSIUM VOLTAGE-GATED CHANNEL PROTEIN EAG"/>
    <property type="match status" value="1"/>
</dbReference>
<feature type="compositionally biased region" description="Basic and acidic residues" evidence="12">
    <location>
        <begin position="718"/>
        <end position="735"/>
    </location>
</feature>
<keyword evidence="10 13" id="KW-0472">Membrane</keyword>
<proteinExistence type="predicted"/>
<accession>A0A0M0JJ36</accession>
<feature type="compositionally biased region" description="Low complexity" evidence="12">
    <location>
        <begin position="1"/>
        <end position="18"/>
    </location>
</feature>
<dbReference type="Gene3D" id="1.10.287.70">
    <property type="match status" value="1"/>
</dbReference>
<dbReference type="InterPro" id="IPR005821">
    <property type="entry name" value="Ion_trans_dom"/>
</dbReference>
<evidence type="ECO:0000313" key="16">
    <source>
        <dbReference type="Proteomes" id="UP000037460"/>
    </source>
</evidence>
<reference evidence="16" key="1">
    <citation type="journal article" date="2015" name="PLoS Genet.">
        <title>Genome Sequence and Transcriptome Analyses of Chrysochromulina tobin: Metabolic Tools for Enhanced Algal Fitness in the Prominent Order Prymnesiales (Haptophyceae).</title>
        <authorList>
            <person name="Hovde B.T."/>
            <person name="Deodato C.R."/>
            <person name="Hunsperger H.M."/>
            <person name="Ryken S.A."/>
            <person name="Yost W."/>
            <person name="Jha R.K."/>
            <person name="Patterson J."/>
            <person name="Monnat R.J. Jr."/>
            <person name="Barlow S.B."/>
            <person name="Starkenburg S.R."/>
            <person name="Cattolico R.A."/>
        </authorList>
    </citation>
    <scope>NUCLEOTIDE SEQUENCE</scope>
    <source>
        <strain evidence="16">CCMP291</strain>
    </source>
</reference>
<comment type="caution">
    <text evidence="15">The sequence shown here is derived from an EMBL/GenBank/DDBJ whole genome shotgun (WGS) entry which is preliminary data.</text>
</comment>
<dbReference type="CDD" id="cd00038">
    <property type="entry name" value="CAP_ED"/>
    <property type="match status" value="1"/>
</dbReference>
<feature type="region of interest" description="Disordered" evidence="12">
    <location>
        <begin position="712"/>
        <end position="752"/>
    </location>
</feature>
<evidence type="ECO:0000256" key="13">
    <source>
        <dbReference type="SAM" id="Phobius"/>
    </source>
</evidence>
<keyword evidence="6" id="KW-0851">Voltage-gated channel</keyword>
<keyword evidence="3" id="KW-0633">Potassium transport</keyword>
<keyword evidence="7" id="KW-0630">Potassium</keyword>
<dbReference type="PROSITE" id="PS50042">
    <property type="entry name" value="CNMP_BINDING_3"/>
    <property type="match status" value="1"/>
</dbReference>
<keyword evidence="11" id="KW-0407">Ion channel</keyword>
<dbReference type="Pfam" id="PF00520">
    <property type="entry name" value="Ion_trans"/>
    <property type="match status" value="1"/>
</dbReference>
<dbReference type="FunFam" id="1.10.287.70:FF:000123">
    <property type="entry name" value="Potassium channel KAT3"/>
    <property type="match status" value="1"/>
</dbReference>
<evidence type="ECO:0000256" key="7">
    <source>
        <dbReference type="ARBA" id="ARBA00022958"/>
    </source>
</evidence>
<feature type="transmembrane region" description="Helical" evidence="13">
    <location>
        <begin position="219"/>
        <end position="239"/>
    </location>
</feature>
<feature type="compositionally biased region" description="Pro residues" evidence="12">
    <location>
        <begin position="55"/>
        <end position="66"/>
    </location>
</feature>
<protein>
    <submittedName>
        <fullName evidence="15">Cyclic nucleotide-binding protein</fullName>
    </submittedName>
</protein>
<dbReference type="InterPro" id="IPR050818">
    <property type="entry name" value="KCNH_animal-type"/>
</dbReference>